<name>A0A0A8XZ54_ARUDO</name>
<evidence type="ECO:0000313" key="1">
    <source>
        <dbReference type="EMBL" id="JAD19106.1"/>
    </source>
</evidence>
<dbReference type="EMBL" id="GBRH01278789">
    <property type="protein sequence ID" value="JAD19106.1"/>
    <property type="molecule type" value="Transcribed_RNA"/>
</dbReference>
<dbReference type="AlphaFoldDB" id="A0A0A8XZ54"/>
<organism evidence="1">
    <name type="scientific">Arundo donax</name>
    <name type="common">Giant reed</name>
    <name type="synonym">Donax arundinaceus</name>
    <dbReference type="NCBI Taxonomy" id="35708"/>
    <lineage>
        <taxon>Eukaryota</taxon>
        <taxon>Viridiplantae</taxon>
        <taxon>Streptophyta</taxon>
        <taxon>Embryophyta</taxon>
        <taxon>Tracheophyta</taxon>
        <taxon>Spermatophyta</taxon>
        <taxon>Magnoliopsida</taxon>
        <taxon>Liliopsida</taxon>
        <taxon>Poales</taxon>
        <taxon>Poaceae</taxon>
        <taxon>PACMAD clade</taxon>
        <taxon>Arundinoideae</taxon>
        <taxon>Arundineae</taxon>
        <taxon>Arundo</taxon>
    </lineage>
</organism>
<sequence>MALCIRNLHHMEYSLCTGTYKRIYKKTVFSLWILYTGITESLLSG</sequence>
<accession>A0A0A8XZ54</accession>
<reference evidence="1" key="1">
    <citation type="submission" date="2014-09" db="EMBL/GenBank/DDBJ databases">
        <authorList>
            <person name="Magalhaes I.L.F."/>
            <person name="Oliveira U."/>
            <person name="Santos F.R."/>
            <person name="Vidigal T.H.D.A."/>
            <person name="Brescovit A.D."/>
            <person name="Santos A.J."/>
        </authorList>
    </citation>
    <scope>NUCLEOTIDE SEQUENCE</scope>
    <source>
        <tissue evidence="1">Shoot tissue taken approximately 20 cm above the soil surface</tissue>
    </source>
</reference>
<proteinExistence type="predicted"/>
<reference evidence="1" key="2">
    <citation type="journal article" date="2015" name="Data Brief">
        <title>Shoot transcriptome of the giant reed, Arundo donax.</title>
        <authorList>
            <person name="Barrero R.A."/>
            <person name="Guerrero F.D."/>
            <person name="Moolhuijzen P."/>
            <person name="Goolsby J.A."/>
            <person name="Tidwell J."/>
            <person name="Bellgard S.E."/>
            <person name="Bellgard M.I."/>
        </authorList>
    </citation>
    <scope>NUCLEOTIDE SEQUENCE</scope>
    <source>
        <tissue evidence="1">Shoot tissue taken approximately 20 cm above the soil surface</tissue>
    </source>
</reference>
<protein>
    <submittedName>
        <fullName evidence="1">Uncharacterized protein</fullName>
    </submittedName>
</protein>